<feature type="transmembrane region" description="Helical" evidence="1">
    <location>
        <begin position="12"/>
        <end position="29"/>
    </location>
</feature>
<evidence type="ECO:0008006" key="4">
    <source>
        <dbReference type="Google" id="ProtNLM"/>
    </source>
</evidence>
<dbReference type="OrthoDB" id="5873274at2759"/>
<comment type="caution">
    <text evidence="2">The sequence shown here is derived from an EMBL/GenBank/DDBJ whole genome shotgun (WGS) entry which is preliminary data.</text>
</comment>
<feature type="transmembrane region" description="Helical" evidence="1">
    <location>
        <begin position="118"/>
        <end position="143"/>
    </location>
</feature>
<feature type="transmembrane region" description="Helical" evidence="1">
    <location>
        <begin position="69"/>
        <end position="91"/>
    </location>
</feature>
<feature type="transmembrane region" description="Helical" evidence="1">
    <location>
        <begin position="41"/>
        <end position="62"/>
    </location>
</feature>
<reference evidence="2 3" key="1">
    <citation type="submission" date="2020-04" db="EMBL/GenBank/DDBJ databases">
        <authorList>
            <person name="Laetsch R D."/>
            <person name="Stevens L."/>
            <person name="Kumar S."/>
            <person name="Blaxter L. M."/>
        </authorList>
    </citation>
    <scope>NUCLEOTIDE SEQUENCE [LARGE SCALE GENOMIC DNA]</scope>
</reference>
<accession>A0A8S1FEA7</accession>
<dbReference type="EMBL" id="CADEPM010000013">
    <property type="protein sequence ID" value="CAB3411417.1"/>
    <property type="molecule type" value="Genomic_DNA"/>
</dbReference>
<proteinExistence type="predicted"/>
<dbReference type="PANTHER" id="PTHR31895">
    <property type="entry name" value="PROTEIN CBG03177-RELATED"/>
    <property type="match status" value="1"/>
</dbReference>
<sequence>MSHFLAACELPFSILIALFFITENSYIVIENALRIVPDLELSIPFLNVLVIAFAVISIFGAFSKKRHMVVFTLVFNLFAFIYAMFNLFHVVHYVVNQMSHHQCHELSKQLRLSESQCWIADIVLVLNALQCVLATAIASMAVYQRLTSVVLPISDRNIATRRSALPLIAEPNVPRLTAQNRVRSPLRSVEKTDEPLTDLYRGALEMTFSHQMRQLVVLLALTILDATALSRVKRQCCNAATSSCCGPPTAFCVPICMARCQSSCTTPLCSSQCSNQCHQQCSTVTVLTPSCSSCQQACATACTTPSCIQTCQTNSCASLCANVNPCQSSCQAKCLQICTTPSCSTTCSNSCNNACSTNSNPIVIVLPSTSGRSCQNSCQNQCAIACTTPVCRQTCQSTCLASCSCSGNSCAAPITTTTTAVVLSACEKGCVNTCTNSCQATSTAQICLPACRQTCRSTCNNASTLVIPCVPTGSRCTCAVGYSKCGPQCCRV</sequence>
<evidence type="ECO:0000256" key="1">
    <source>
        <dbReference type="SAM" id="Phobius"/>
    </source>
</evidence>
<gene>
    <name evidence="2" type="ORF">CBOVIS_LOCUS12812</name>
</gene>
<keyword evidence="1" id="KW-0472">Membrane</keyword>
<organism evidence="2 3">
    <name type="scientific">Caenorhabditis bovis</name>
    <dbReference type="NCBI Taxonomy" id="2654633"/>
    <lineage>
        <taxon>Eukaryota</taxon>
        <taxon>Metazoa</taxon>
        <taxon>Ecdysozoa</taxon>
        <taxon>Nematoda</taxon>
        <taxon>Chromadorea</taxon>
        <taxon>Rhabditida</taxon>
        <taxon>Rhabditina</taxon>
        <taxon>Rhabditomorpha</taxon>
        <taxon>Rhabditoidea</taxon>
        <taxon>Rhabditidae</taxon>
        <taxon>Peloderinae</taxon>
        <taxon>Caenorhabditis</taxon>
    </lineage>
</organism>
<dbReference type="AlphaFoldDB" id="A0A8S1FEA7"/>
<keyword evidence="1" id="KW-1133">Transmembrane helix</keyword>
<name>A0A8S1FEA7_9PELO</name>
<keyword evidence="1" id="KW-0812">Transmembrane</keyword>
<dbReference type="PANTHER" id="PTHR31895:SF7">
    <property type="entry name" value="INTRINSICALLY DISORDERED PROTEIN, EXPRESSED IN PHARYNX"/>
    <property type="match status" value="1"/>
</dbReference>
<protein>
    <recommendedName>
        <fullName evidence="4">Membrane-associated protein</fullName>
    </recommendedName>
</protein>
<keyword evidence="3" id="KW-1185">Reference proteome</keyword>
<evidence type="ECO:0000313" key="3">
    <source>
        <dbReference type="Proteomes" id="UP000494206"/>
    </source>
</evidence>
<evidence type="ECO:0000313" key="2">
    <source>
        <dbReference type="EMBL" id="CAB3411417.1"/>
    </source>
</evidence>
<dbReference type="Proteomes" id="UP000494206">
    <property type="component" value="Unassembled WGS sequence"/>
</dbReference>